<dbReference type="PROSITE" id="PS50885">
    <property type="entry name" value="HAMP"/>
    <property type="match status" value="1"/>
</dbReference>
<dbReference type="InterPro" id="IPR005467">
    <property type="entry name" value="His_kinase_dom"/>
</dbReference>
<dbReference type="SMART" id="SM00448">
    <property type="entry name" value="REC"/>
    <property type="match status" value="1"/>
</dbReference>
<dbReference type="Gene3D" id="1.10.287.130">
    <property type="match status" value="1"/>
</dbReference>
<feature type="domain" description="HAMP" evidence="17">
    <location>
        <begin position="212"/>
        <end position="264"/>
    </location>
</feature>
<dbReference type="CDD" id="cd17546">
    <property type="entry name" value="REC_hyHK_CKI1_RcsC-like"/>
    <property type="match status" value="1"/>
</dbReference>
<dbReference type="Gene3D" id="3.30.565.10">
    <property type="entry name" value="Histidine kinase-like ATPase, C-terminal domain"/>
    <property type="match status" value="1"/>
</dbReference>
<evidence type="ECO:0000259" key="16">
    <source>
        <dbReference type="PROSITE" id="PS50110"/>
    </source>
</evidence>
<dbReference type="PROSITE" id="PS50110">
    <property type="entry name" value="RESPONSE_REGULATORY"/>
    <property type="match status" value="1"/>
</dbReference>
<dbReference type="InterPro" id="IPR011006">
    <property type="entry name" value="CheY-like_superfamily"/>
</dbReference>
<evidence type="ECO:0000259" key="15">
    <source>
        <dbReference type="PROSITE" id="PS50109"/>
    </source>
</evidence>
<dbReference type="Proteomes" id="UP000240739">
    <property type="component" value="Unassembled WGS sequence"/>
</dbReference>
<dbReference type="InterPro" id="IPR004358">
    <property type="entry name" value="Sig_transdc_His_kin-like_C"/>
</dbReference>
<dbReference type="SUPFAM" id="SSF47384">
    <property type="entry name" value="Homodimeric domain of signal transducing histidine kinase"/>
    <property type="match status" value="1"/>
</dbReference>
<feature type="domain" description="Histidine kinase" evidence="15">
    <location>
        <begin position="376"/>
        <end position="593"/>
    </location>
</feature>
<sequence>MRSSVPRRPIAPHRSRSTPGGRARSGVRSLAHAASVDRAVPPAGPPRAHRRADRDRRARGRRPLPVAPGLRGPARRGPAAAGQRGPAAGRRGRRGGDAAAAPRSGRAHRAPPRPRRVPRGEPRGARARAGRRGEAITAAAAGQQLLRLRPTSATAPLAAREPLARLSRRQTQRIADARDEAQSETRRAVIAIVSGGGLAFLVALVLIAALVAAVRRPLDDLVGASARLAGGEDDARVREDGPDELRLLARSFNQMAGDVQDAATRLRRERDRLDVTVRSLGDALVQTDADGRVVSANPRAGELVPELAVGTVLDAASAPAELAQALEGEVVVEQDETRTLAITAARLPEQGGVVWTIRDVSERARLERLKSEFVATASHELRSPLTSIKGFVELLASGEDLQPRQREFLDIVLVSTNRLVDLVNDLLDVARVEAGRLEIHRRPTALHEVVQEVTTLFGPRLATKRQRLSVDVPEDLPRAHADPARVRQILTNLLTNAHLYTQEGGAISITGRADGRSAVRFDVADDGRGMSREEIATVFDRFVRVGGEGDRTTGSGLGLSIVKSLVDLHEGRVDVESAPGVGTTFSVRLPVSSAVGTAGAARDALRGKRVLVVDDEEDVARLVAERLVDFGVQTEIARDGAGALERLRAERFDAVTLDILMPGMSGFEVMRALRADPDLARLPVVVVSVFSGREALSGEWVVSKPIDPGELADALGAAVLADRVRVLAVGRPEIRDELDRGLTALGIEHEWATSPQEATARCAQRYYEVALVDAGLPDAAQVIAGLDLRGRRLRRSVVVFGSADDEISGYARLDAEPVPISDAGAVVLGLLDAPVGSRAQDG</sequence>
<dbReference type="Gene3D" id="3.40.50.2300">
    <property type="match status" value="1"/>
</dbReference>
<dbReference type="GO" id="GO:0000155">
    <property type="term" value="F:phosphorelay sensor kinase activity"/>
    <property type="evidence" value="ECO:0007669"/>
    <property type="project" value="InterPro"/>
</dbReference>
<evidence type="ECO:0000256" key="5">
    <source>
        <dbReference type="ARBA" id="ARBA00022553"/>
    </source>
</evidence>
<dbReference type="SUPFAM" id="SSF158472">
    <property type="entry name" value="HAMP domain-like"/>
    <property type="match status" value="1"/>
</dbReference>
<dbReference type="GO" id="GO:0005509">
    <property type="term" value="F:calcium ion binding"/>
    <property type="evidence" value="ECO:0007669"/>
    <property type="project" value="UniProtKB-ARBA"/>
</dbReference>
<dbReference type="GO" id="GO:0005886">
    <property type="term" value="C:plasma membrane"/>
    <property type="evidence" value="ECO:0007669"/>
    <property type="project" value="UniProtKB-SubCell"/>
</dbReference>
<dbReference type="SMART" id="SM00304">
    <property type="entry name" value="HAMP"/>
    <property type="match status" value="1"/>
</dbReference>
<keyword evidence="8" id="KW-0418">Kinase</keyword>
<evidence type="ECO:0000256" key="2">
    <source>
        <dbReference type="ARBA" id="ARBA00001968"/>
    </source>
</evidence>
<keyword evidence="5 12" id="KW-0597">Phosphoprotein</keyword>
<organism evidence="18 19">
    <name type="scientific">Paraconexibacter algicola</name>
    <dbReference type="NCBI Taxonomy" id="2133960"/>
    <lineage>
        <taxon>Bacteria</taxon>
        <taxon>Bacillati</taxon>
        <taxon>Actinomycetota</taxon>
        <taxon>Thermoleophilia</taxon>
        <taxon>Solirubrobacterales</taxon>
        <taxon>Paraconexibacteraceae</taxon>
        <taxon>Paraconexibacter</taxon>
    </lineage>
</organism>
<evidence type="ECO:0000256" key="10">
    <source>
        <dbReference type="ARBA" id="ARBA00023012"/>
    </source>
</evidence>
<keyword evidence="10" id="KW-0902">Two-component regulatory system</keyword>
<dbReference type="Pfam" id="PF00512">
    <property type="entry name" value="HisKA"/>
    <property type="match status" value="1"/>
</dbReference>
<dbReference type="InterPro" id="IPR035965">
    <property type="entry name" value="PAS-like_dom_sf"/>
</dbReference>
<dbReference type="Pfam" id="PF00672">
    <property type="entry name" value="HAMP"/>
    <property type="match status" value="1"/>
</dbReference>
<evidence type="ECO:0000259" key="17">
    <source>
        <dbReference type="PROSITE" id="PS50885"/>
    </source>
</evidence>
<protein>
    <recommendedName>
        <fullName evidence="4">histidine kinase</fullName>
        <ecNumber evidence="4">2.7.13.3</ecNumber>
    </recommendedName>
</protein>
<dbReference type="Pfam" id="PF02518">
    <property type="entry name" value="HATPase_c"/>
    <property type="match status" value="1"/>
</dbReference>
<evidence type="ECO:0000256" key="13">
    <source>
        <dbReference type="SAM" id="MobiDB-lite"/>
    </source>
</evidence>
<dbReference type="CDD" id="cd00082">
    <property type="entry name" value="HisKA"/>
    <property type="match status" value="1"/>
</dbReference>
<dbReference type="EMBL" id="PYYB01000001">
    <property type="protein sequence ID" value="PTL58689.1"/>
    <property type="molecule type" value="Genomic_DNA"/>
</dbReference>
<keyword evidence="7 14" id="KW-0812">Transmembrane</keyword>
<keyword evidence="11 14" id="KW-0472">Membrane</keyword>
<keyword evidence="9 14" id="KW-1133">Transmembrane helix</keyword>
<comment type="catalytic activity">
    <reaction evidence="1">
        <text>ATP + protein L-histidine = ADP + protein N-phospho-L-histidine.</text>
        <dbReference type="EC" id="2.7.13.3"/>
    </reaction>
</comment>
<feature type="transmembrane region" description="Helical" evidence="14">
    <location>
        <begin position="188"/>
        <end position="214"/>
    </location>
</feature>
<dbReference type="InterPro" id="IPR036097">
    <property type="entry name" value="HisK_dim/P_sf"/>
</dbReference>
<dbReference type="Gene3D" id="3.30.450.20">
    <property type="entry name" value="PAS domain"/>
    <property type="match status" value="1"/>
</dbReference>
<feature type="compositionally biased region" description="Basic residues" evidence="13">
    <location>
        <begin position="105"/>
        <end position="117"/>
    </location>
</feature>
<comment type="subcellular location">
    <subcellularLocation>
        <location evidence="3">Cell membrane</location>
    </subcellularLocation>
</comment>
<feature type="compositionally biased region" description="Low complexity" evidence="13">
    <location>
        <begin position="63"/>
        <end position="89"/>
    </location>
</feature>
<feature type="region of interest" description="Disordered" evidence="13">
    <location>
        <begin position="1"/>
        <end position="134"/>
    </location>
</feature>
<accession>A0A2T4UHK4</accession>
<feature type="compositionally biased region" description="Basic residues" evidence="13">
    <location>
        <begin position="47"/>
        <end position="62"/>
    </location>
</feature>
<comment type="caution">
    <text evidence="18">The sequence shown here is derived from an EMBL/GenBank/DDBJ whole genome shotgun (WGS) entry which is preliminary data.</text>
</comment>
<feature type="domain" description="Response regulatory" evidence="16">
    <location>
        <begin position="609"/>
        <end position="719"/>
    </location>
</feature>
<evidence type="ECO:0000256" key="3">
    <source>
        <dbReference type="ARBA" id="ARBA00004236"/>
    </source>
</evidence>
<dbReference type="AlphaFoldDB" id="A0A2T4UHK4"/>
<dbReference type="PANTHER" id="PTHR43047:SF72">
    <property type="entry name" value="OSMOSENSING HISTIDINE PROTEIN KINASE SLN1"/>
    <property type="match status" value="1"/>
</dbReference>
<dbReference type="InterPro" id="IPR003594">
    <property type="entry name" value="HATPase_dom"/>
</dbReference>
<dbReference type="CDD" id="cd06225">
    <property type="entry name" value="HAMP"/>
    <property type="match status" value="1"/>
</dbReference>
<evidence type="ECO:0000256" key="9">
    <source>
        <dbReference type="ARBA" id="ARBA00022989"/>
    </source>
</evidence>
<dbReference type="SUPFAM" id="SSF52172">
    <property type="entry name" value="CheY-like"/>
    <property type="match status" value="1"/>
</dbReference>
<evidence type="ECO:0000256" key="7">
    <source>
        <dbReference type="ARBA" id="ARBA00022692"/>
    </source>
</evidence>
<keyword evidence="6" id="KW-0808">Transferase</keyword>
<dbReference type="FunFam" id="1.10.287.130:FF:000001">
    <property type="entry name" value="Two-component sensor histidine kinase"/>
    <property type="match status" value="1"/>
</dbReference>
<dbReference type="FunFam" id="3.30.565.10:FF:000006">
    <property type="entry name" value="Sensor histidine kinase WalK"/>
    <property type="match status" value="1"/>
</dbReference>
<feature type="modified residue" description="4-aspartylphosphate" evidence="12">
    <location>
        <position position="658"/>
    </location>
</feature>
<evidence type="ECO:0000313" key="19">
    <source>
        <dbReference type="Proteomes" id="UP000240739"/>
    </source>
</evidence>
<dbReference type="SUPFAM" id="SSF55785">
    <property type="entry name" value="PYP-like sensor domain (PAS domain)"/>
    <property type="match status" value="1"/>
</dbReference>
<evidence type="ECO:0000256" key="14">
    <source>
        <dbReference type="SAM" id="Phobius"/>
    </source>
</evidence>
<evidence type="ECO:0000313" key="18">
    <source>
        <dbReference type="EMBL" id="PTL58689.1"/>
    </source>
</evidence>
<reference evidence="18 19" key="1">
    <citation type="submission" date="2018-03" db="EMBL/GenBank/DDBJ databases">
        <title>Aquarubrobacter algicola gen. nov., sp. nov., a novel actinobacterium isolated from shallow eutrophic lake during the end of cyanobacterial harmful algal blooms.</title>
        <authorList>
            <person name="Chun S.J."/>
        </authorList>
    </citation>
    <scope>NUCLEOTIDE SEQUENCE [LARGE SCALE GENOMIC DNA]</scope>
    <source>
        <strain evidence="18 19">Seoho-28</strain>
    </source>
</reference>
<dbReference type="PRINTS" id="PR00344">
    <property type="entry name" value="BCTRLSENSOR"/>
</dbReference>
<evidence type="ECO:0000256" key="4">
    <source>
        <dbReference type="ARBA" id="ARBA00012438"/>
    </source>
</evidence>
<evidence type="ECO:0000256" key="1">
    <source>
        <dbReference type="ARBA" id="ARBA00000085"/>
    </source>
</evidence>
<dbReference type="Gene3D" id="1.10.8.500">
    <property type="entry name" value="HAMP domain in histidine kinase"/>
    <property type="match status" value="1"/>
</dbReference>
<dbReference type="Pfam" id="PF00072">
    <property type="entry name" value="Response_reg"/>
    <property type="match status" value="1"/>
</dbReference>
<name>A0A2T4UHK4_9ACTN</name>
<gene>
    <name evidence="18" type="ORF">C7Y72_03005</name>
</gene>
<dbReference type="InterPro" id="IPR036890">
    <property type="entry name" value="HATPase_C_sf"/>
</dbReference>
<dbReference type="SMART" id="SM00388">
    <property type="entry name" value="HisKA"/>
    <property type="match status" value="1"/>
</dbReference>
<evidence type="ECO:0000256" key="11">
    <source>
        <dbReference type="ARBA" id="ARBA00023136"/>
    </source>
</evidence>
<comment type="cofactor">
    <cofactor evidence="2">
        <name>a divalent metal cation</name>
        <dbReference type="ChEBI" id="CHEBI:60240"/>
    </cofactor>
</comment>
<evidence type="ECO:0000256" key="8">
    <source>
        <dbReference type="ARBA" id="ARBA00022777"/>
    </source>
</evidence>
<evidence type="ECO:0000256" key="6">
    <source>
        <dbReference type="ARBA" id="ARBA00022679"/>
    </source>
</evidence>
<dbReference type="EC" id="2.7.13.3" evidence="4"/>
<dbReference type="InterPro" id="IPR003660">
    <property type="entry name" value="HAMP_dom"/>
</dbReference>
<dbReference type="GO" id="GO:0009927">
    <property type="term" value="F:histidine phosphotransfer kinase activity"/>
    <property type="evidence" value="ECO:0007669"/>
    <property type="project" value="TreeGrafter"/>
</dbReference>
<dbReference type="SUPFAM" id="SSF55874">
    <property type="entry name" value="ATPase domain of HSP90 chaperone/DNA topoisomerase II/histidine kinase"/>
    <property type="match status" value="1"/>
</dbReference>
<evidence type="ECO:0000256" key="12">
    <source>
        <dbReference type="PROSITE-ProRule" id="PRU00169"/>
    </source>
</evidence>
<keyword evidence="19" id="KW-1185">Reference proteome</keyword>
<proteinExistence type="predicted"/>
<dbReference type="PROSITE" id="PS50109">
    <property type="entry name" value="HIS_KIN"/>
    <property type="match status" value="1"/>
</dbReference>
<dbReference type="InterPro" id="IPR003661">
    <property type="entry name" value="HisK_dim/P_dom"/>
</dbReference>
<dbReference type="SMART" id="SM00387">
    <property type="entry name" value="HATPase_c"/>
    <property type="match status" value="1"/>
</dbReference>
<dbReference type="PANTHER" id="PTHR43047">
    <property type="entry name" value="TWO-COMPONENT HISTIDINE PROTEIN KINASE"/>
    <property type="match status" value="1"/>
</dbReference>
<dbReference type="InterPro" id="IPR001789">
    <property type="entry name" value="Sig_transdc_resp-reg_receiver"/>
</dbReference>